<name>A0AAU6VAX7_UNCXX</name>
<organism evidence="1">
    <name type="scientific">bacterium 19MO03SA05</name>
    <dbReference type="NCBI Taxonomy" id="2920620"/>
    <lineage>
        <taxon>Bacteria</taxon>
    </lineage>
</organism>
<accession>A0AAU6VAX7</accession>
<protein>
    <recommendedName>
        <fullName evidence="2">Lipoprotein</fullName>
    </recommendedName>
</protein>
<proteinExistence type="predicted"/>
<gene>
    <name evidence="1" type="ORF">MRM63_07535</name>
</gene>
<dbReference type="EMBL" id="CP095350">
    <property type="protein sequence ID" value="XAG83445.1"/>
    <property type="molecule type" value="Genomic_DNA"/>
</dbReference>
<sequence length="119" mass="13329">MKNLWIFAALIIAGCGDSLPRNVDSARIGLWTEYHENVYTAKCDAIEEMGEWFIVCKNDAAGGVYWINSVDDNHYVVHAVNGRAKVHSNSFTKITTADFYLNGSFPNAEKAWLSLVEKI</sequence>
<dbReference type="PROSITE" id="PS51257">
    <property type="entry name" value="PROKAR_LIPOPROTEIN"/>
    <property type="match status" value="1"/>
</dbReference>
<reference evidence="1" key="1">
    <citation type="submission" date="2022-03" db="EMBL/GenBank/DDBJ databases">
        <title>Sea Food Isolates.</title>
        <authorList>
            <person name="Li c."/>
        </authorList>
    </citation>
    <scope>NUCLEOTIDE SEQUENCE</scope>
    <source>
        <strain evidence="1">19MO03SA05</strain>
    </source>
</reference>
<evidence type="ECO:0008006" key="2">
    <source>
        <dbReference type="Google" id="ProtNLM"/>
    </source>
</evidence>
<dbReference type="AlphaFoldDB" id="A0AAU6VAX7"/>
<evidence type="ECO:0000313" key="1">
    <source>
        <dbReference type="EMBL" id="XAG83445.1"/>
    </source>
</evidence>